<name>A0ABR3QTL5_9PLEO</name>
<evidence type="ECO:0000313" key="3">
    <source>
        <dbReference type="Proteomes" id="UP001521222"/>
    </source>
</evidence>
<reference evidence="2 3" key="1">
    <citation type="submission" date="2024-02" db="EMBL/GenBank/DDBJ databases">
        <title>De novo assembly and annotation of 12 fungi associated with fruit tree decline syndrome in Ontario, Canada.</title>
        <authorList>
            <person name="Sulman M."/>
            <person name="Ellouze W."/>
            <person name="Ilyukhin E."/>
        </authorList>
    </citation>
    <scope>NUCLEOTIDE SEQUENCE [LARGE SCALE GENOMIC DNA]</scope>
    <source>
        <strain evidence="2 3">M97-236</strain>
    </source>
</reference>
<organism evidence="2 3">
    <name type="scientific">Nothophoma quercina</name>
    <dbReference type="NCBI Taxonomy" id="749835"/>
    <lineage>
        <taxon>Eukaryota</taxon>
        <taxon>Fungi</taxon>
        <taxon>Dikarya</taxon>
        <taxon>Ascomycota</taxon>
        <taxon>Pezizomycotina</taxon>
        <taxon>Dothideomycetes</taxon>
        <taxon>Pleosporomycetidae</taxon>
        <taxon>Pleosporales</taxon>
        <taxon>Pleosporineae</taxon>
        <taxon>Didymellaceae</taxon>
        <taxon>Nothophoma</taxon>
    </lineage>
</organism>
<sequence>MSEWGNIHGRKGKKNKKKQSNSMSEPIDLEAGKRIDEPEAANIAKAVYNIPGVIVSPPDEDTTNDDFVVVEAPKSDMATEQSATATDAGVLKTMKAFIQHPPKTKTKAKLADEKDTAKTTQRDSGTEATEVVVPRPSITTPKEDSTKQPSIKDTVDTSETAVTEVAKTKATSKAAPKKTVRIQEPPVESNQADAAQQPKLATVKSEAKAKLSLNPAVSVWSFAPESPRINTARSNTLIAGYKGAAATSRDDLEVLKSRIERSLGPKNVAPYPSVSMREDFNMGYKSMPPKTDRASSSHGLPSLDPFDHAAFSRFNNVRRPTVNDYGNILNVQTEEGKMTHVHERVLCQTSKYFQDLCGPVHGRNRGDSNTLAWGPQSNFDGITSTYVHWLYNSNFPTAVIDVSDRTKVGEVLLYLAEEYVFGTQIQDREYRNAIMDAFITIHVRVKKLTFRSVVHVVYESTDPGSPFRQLLADMHAFIVIGDLSNLDMMGRMPKAFVQDVLQSVAVIRPNEVDEWWWYLEKTGKMYHV</sequence>
<evidence type="ECO:0008006" key="4">
    <source>
        <dbReference type="Google" id="ProtNLM"/>
    </source>
</evidence>
<feature type="compositionally biased region" description="Basic and acidic residues" evidence="1">
    <location>
        <begin position="109"/>
        <end position="125"/>
    </location>
</feature>
<dbReference type="Proteomes" id="UP001521222">
    <property type="component" value="Unassembled WGS sequence"/>
</dbReference>
<comment type="caution">
    <text evidence="2">The sequence shown here is derived from an EMBL/GenBank/DDBJ whole genome shotgun (WGS) entry which is preliminary data.</text>
</comment>
<keyword evidence="3" id="KW-1185">Reference proteome</keyword>
<feature type="region of interest" description="Disordered" evidence="1">
    <location>
        <begin position="98"/>
        <end position="197"/>
    </location>
</feature>
<evidence type="ECO:0000256" key="1">
    <source>
        <dbReference type="SAM" id="MobiDB-lite"/>
    </source>
</evidence>
<feature type="region of interest" description="Disordered" evidence="1">
    <location>
        <begin position="1"/>
        <end position="34"/>
    </location>
</feature>
<proteinExistence type="predicted"/>
<accession>A0ABR3QTL5</accession>
<dbReference type="EMBL" id="JAKIXB020000031">
    <property type="protein sequence ID" value="KAL1595510.1"/>
    <property type="molecule type" value="Genomic_DNA"/>
</dbReference>
<feature type="compositionally biased region" description="Basic residues" evidence="1">
    <location>
        <begin position="8"/>
        <end position="19"/>
    </location>
</feature>
<protein>
    <recommendedName>
        <fullName evidence="4">BTB domain-containing protein</fullName>
    </recommendedName>
</protein>
<feature type="compositionally biased region" description="Low complexity" evidence="1">
    <location>
        <begin position="160"/>
        <end position="174"/>
    </location>
</feature>
<gene>
    <name evidence="2" type="ORF">SLS59_008146</name>
</gene>
<evidence type="ECO:0000313" key="2">
    <source>
        <dbReference type="EMBL" id="KAL1595510.1"/>
    </source>
</evidence>